<feature type="non-terminal residue" evidence="1">
    <location>
        <position position="1"/>
    </location>
</feature>
<comment type="caution">
    <text evidence="1">The sequence shown here is derived from an EMBL/GenBank/DDBJ whole genome shotgun (WGS) entry which is preliminary data.</text>
</comment>
<organism evidence="1 2">
    <name type="scientific">Crepidotus variabilis</name>
    <dbReference type="NCBI Taxonomy" id="179855"/>
    <lineage>
        <taxon>Eukaryota</taxon>
        <taxon>Fungi</taxon>
        <taxon>Dikarya</taxon>
        <taxon>Basidiomycota</taxon>
        <taxon>Agaricomycotina</taxon>
        <taxon>Agaricomycetes</taxon>
        <taxon>Agaricomycetidae</taxon>
        <taxon>Agaricales</taxon>
        <taxon>Agaricineae</taxon>
        <taxon>Crepidotaceae</taxon>
        <taxon>Crepidotus</taxon>
    </lineage>
</organism>
<dbReference type="Pfam" id="PF18759">
    <property type="entry name" value="Plavaka"/>
    <property type="match status" value="1"/>
</dbReference>
<evidence type="ECO:0000313" key="2">
    <source>
        <dbReference type="Proteomes" id="UP000807306"/>
    </source>
</evidence>
<evidence type="ECO:0000313" key="1">
    <source>
        <dbReference type="EMBL" id="KAF9521849.1"/>
    </source>
</evidence>
<keyword evidence="2" id="KW-1185">Reference proteome</keyword>
<dbReference type="Proteomes" id="UP000807306">
    <property type="component" value="Unassembled WGS sequence"/>
</dbReference>
<protein>
    <submittedName>
        <fullName evidence="1">Uncharacterized protein</fullName>
    </submittedName>
</protein>
<dbReference type="OrthoDB" id="2418900at2759"/>
<accession>A0A9P6E3I0</accession>
<feature type="non-terminal residue" evidence="1">
    <location>
        <position position="55"/>
    </location>
</feature>
<name>A0A9P6E3I0_9AGAR</name>
<dbReference type="EMBL" id="MU157982">
    <property type="protein sequence ID" value="KAF9521849.1"/>
    <property type="molecule type" value="Genomic_DNA"/>
</dbReference>
<reference evidence="1" key="1">
    <citation type="submission" date="2020-11" db="EMBL/GenBank/DDBJ databases">
        <authorList>
            <consortium name="DOE Joint Genome Institute"/>
            <person name="Ahrendt S."/>
            <person name="Riley R."/>
            <person name="Andreopoulos W."/>
            <person name="Labutti K."/>
            <person name="Pangilinan J."/>
            <person name="Ruiz-Duenas F.J."/>
            <person name="Barrasa J.M."/>
            <person name="Sanchez-Garcia M."/>
            <person name="Camarero S."/>
            <person name="Miyauchi S."/>
            <person name="Serrano A."/>
            <person name="Linde D."/>
            <person name="Babiker R."/>
            <person name="Drula E."/>
            <person name="Ayuso-Fernandez I."/>
            <person name="Pacheco R."/>
            <person name="Padilla G."/>
            <person name="Ferreira P."/>
            <person name="Barriuso J."/>
            <person name="Kellner H."/>
            <person name="Castanera R."/>
            <person name="Alfaro M."/>
            <person name="Ramirez L."/>
            <person name="Pisabarro A.G."/>
            <person name="Kuo A."/>
            <person name="Tritt A."/>
            <person name="Lipzen A."/>
            <person name="He G."/>
            <person name="Yan M."/>
            <person name="Ng V."/>
            <person name="Cullen D."/>
            <person name="Martin F."/>
            <person name="Rosso M.-N."/>
            <person name="Henrissat B."/>
            <person name="Hibbett D."/>
            <person name="Martinez A.T."/>
            <person name="Grigoriev I.V."/>
        </authorList>
    </citation>
    <scope>NUCLEOTIDE SEQUENCE</scope>
    <source>
        <strain evidence="1">CBS 506.95</strain>
    </source>
</reference>
<sequence length="55" mass="5894">RHILTPLIKAGTNGVDMTSGNGKVQRVHPVLACYSADYPEQCPVACTKYGTCPKC</sequence>
<dbReference type="AlphaFoldDB" id="A0A9P6E3I0"/>
<dbReference type="InterPro" id="IPR041078">
    <property type="entry name" value="Plavaka"/>
</dbReference>
<proteinExistence type="predicted"/>
<gene>
    <name evidence="1" type="ORF">CPB83DRAFT_750648</name>
</gene>